<gene>
    <name evidence="1" type="ORF">MRB53_001953</name>
</gene>
<keyword evidence="2" id="KW-1185">Reference proteome</keyword>
<dbReference type="Proteomes" id="UP001234297">
    <property type="component" value="Chromosome 1"/>
</dbReference>
<dbReference type="EMBL" id="CM056809">
    <property type="protein sequence ID" value="KAJ8648930.1"/>
    <property type="molecule type" value="Genomic_DNA"/>
</dbReference>
<accession>A0ACC2MTF0</accession>
<evidence type="ECO:0000313" key="2">
    <source>
        <dbReference type="Proteomes" id="UP001234297"/>
    </source>
</evidence>
<reference evidence="1 2" key="1">
    <citation type="journal article" date="2022" name="Hortic Res">
        <title>A haplotype resolved chromosomal level avocado genome allows analysis of novel avocado genes.</title>
        <authorList>
            <person name="Nath O."/>
            <person name="Fletcher S.J."/>
            <person name="Hayward A."/>
            <person name="Shaw L.M."/>
            <person name="Masouleh A.K."/>
            <person name="Furtado A."/>
            <person name="Henry R.J."/>
            <person name="Mitter N."/>
        </authorList>
    </citation>
    <scope>NUCLEOTIDE SEQUENCE [LARGE SCALE GENOMIC DNA]</scope>
    <source>
        <strain evidence="2">cv. Hass</strain>
    </source>
</reference>
<organism evidence="1 2">
    <name type="scientific">Persea americana</name>
    <name type="common">Avocado</name>
    <dbReference type="NCBI Taxonomy" id="3435"/>
    <lineage>
        <taxon>Eukaryota</taxon>
        <taxon>Viridiplantae</taxon>
        <taxon>Streptophyta</taxon>
        <taxon>Embryophyta</taxon>
        <taxon>Tracheophyta</taxon>
        <taxon>Spermatophyta</taxon>
        <taxon>Magnoliopsida</taxon>
        <taxon>Magnoliidae</taxon>
        <taxon>Laurales</taxon>
        <taxon>Lauraceae</taxon>
        <taxon>Persea</taxon>
    </lineage>
</organism>
<sequence length="137" mass="15445">MGWRHPRRKHILPSPGWTTRWGSPLQPKLTRCSRLPRSKPPQLVDNFKAKILTAEDMVTLSGAHSIGLSHCTAFVMRLYNASTSTRIDLTIGRAAQVNVPFQCDQNRFKNRCIGYNNSQCTGQQVRCECEIQSSALC</sequence>
<evidence type="ECO:0000313" key="1">
    <source>
        <dbReference type="EMBL" id="KAJ8648930.1"/>
    </source>
</evidence>
<comment type="caution">
    <text evidence="1">The sequence shown here is derived from an EMBL/GenBank/DDBJ whole genome shotgun (WGS) entry which is preliminary data.</text>
</comment>
<protein>
    <submittedName>
        <fullName evidence="1">Uncharacterized protein</fullName>
    </submittedName>
</protein>
<proteinExistence type="predicted"/>
<name>A0ACC2MTF0_PERAE</name>